<protein>
    <submittedName>
        <fullName evidence="2">PhnB protein</fullName>
    </submittedName>
</protein>
<dbReference type="InterPro" id="IPR029068">
    <property type="entry name" value="Glyas_Bleomycin-R_OHBP_Dase"/>
</dbReference>
<name>A0A1H2GWQ1_9ACTN</name>
<dbReference type="PANTHER" id="PTHR33990">
    <property type="entry name" value="PROTEIN YJDN-RELATED"/>
    <property type="match status" value="1"/>
</dbReference>
<proteinExistence type="predicted"/>
<dbReference type="Proteomes" id="UP000183180">
    <property type="component" value="Unassembled WGS sequence"/>
</dbReference>
<sequence length="155" mass="16665">MTITAVTHLNFTGNAREALEFYASVFDGRLTIATYGDFGMPGELPDAGRVVFGQVIADSGFQIMAFDAPSHADLTPDLNSRTLRVDNTTATDAPFFVSVRGEDVVEVGALWDKLSDGGRIVEPFGPVPWAPAFGMLTDRFGVTWILDVAMQFAGA</sequence>
<dbReference type="Pfam" id="PF00903">
    <property type="entry name" value="Glyoxalase"/>
    <property type="match status" value="1"/>
</dbReference>
<dbReference type="InterPro" id="IPR004360">
    <property type="entry name" value="Glyas_Fos-R_dOase_dom"/>
</dbReference>
<dbReference type="STRING" id="158898.SAMN04488548_134145"/>
<dbReference type="RefSeq" id="WP_074848711.1">
    <property type="nucleotide sequence ID" value="NZ_FNLM01000034.1"/>
</dbReference>
<dbReference type="AlphaFoldDB" id="A0A1H2GWQ1"/>
<dbReference type="EMBL" id="FNLM01000034">
    <property type="protein sequence ID" value="SDU23939.1"/>
    <property type="molecule type" value="Genomic_DNA"/>
</dbReference>
<dbReference type="PANTHER" id="PTHR33990:SF1">
    <property type="entry name" value="PROTEIN YJDN"/>
    <property type="match status" value="1"/>
</dbReference>
<dbReference type="Gene3D" id="3.10.180.10">
    <property type="entry name" value="2,3-Dihydroxybiphenyl 1,2-Dioxygenase, domain 1"/>
    <property type="match status" value="1"/>
</dbReference>
<accession>A0A1H2GWQ1</accession>
<evidence type="ECO:0000313" key="2">
    <source>
        <dbReference type="EMBL" id="SDU23939.1"/>
    </source>
</evidence>
<dbReference type="SUPFAM" id="SSF54593">
    <property type="entry name" value="Glyoxalase/Bleomycin resistance protein/Dihydroxybiphenyl dioxygenase"/>
    <property type="match status" value="1"/>
</dbReference>
<dbReference type="OrthoDB" id="9795306at2"/>
<dbReference type="InterPro" id="IPR028973">
    <property type="entry name" value="PhnB-like"/>
</dbReference>
<organism evidence="2 3">
    <name type="scientific">Gordonia westfalica</name>
    <dbReference type="NCBI Taxonomy" id="158898"/>
    <lineage>
        <taxon>Bacteria</taxon>
        <taxon>Bacillati</taxon>
        <taxon>Actinomycetota</taxon>
        <taxon>Actinomycetes</taxon>
        <taxon>Mycobacteriales</taxon>
        <taxon>Gordoniaceae</taxon>
        <taxon>Gordonia</taxon>
    </lineage>
</organism>
<dbReference type="CDD" id="cd06588">
    <property type="entry name" value="PhnB_like"/>
    <property type="match status" value="1"/>
</dbReference>
<evidence type="ECO:0000313" key="3">
    <source>
        <dbReference type="Proteomes" id="UP000183180"/>
    </source>
</evidence>
<gene>
    <name evidence="2" type="ORF">SAMN04488548_134145</name>
</gene>
<reference evidence="2 3" key="1">
    <citation type="submission" date="2016-10" db="EMBL/GenBank/DDBJ databases">
        <authorList>
            <person name="de Groot N.N."/>
        </authorList>
    </citation>
    <scope>NUCLEOTIDE SEQUENCE [LARGE SCALE GENOMIC DNA]</scope>
    <source>
        <strain evidence="2 3">DSM 44215</strain>
    </source>
</reference>
<evidence type="ECO:0000259" key="1">
    <source>
        <dbReference type="Pfam" id="PF00903"/>
    </source>
</evidence>
<feature type="domain" description="Glyoxalase/fosfomycin resistance/dioxygenase" evidence="1">
    <location>
        <begin position="11"/>
        <end position="144"/>
    </location>
</feature>